<feature type="transmembrane region" description="Helical" evidence="1">
    <location>
        <begin position="7"/>
        <end position="28"/>
    </location>
</feature>
<dbReference type="EMBL" id="JAKOAV010000025">
    <property type="protein sequence ID" value="MDF9409155.1"/>
    <property type="molecule type" value="Genomic_DNA"/>
</dbReference>
<dbReference type="RefSeq" id="WP_277444600.1">
    <property type="nucleotide sequence ID" value="NZ_JAKOAV010000025.1"/>
</dbReference>
<dbReference type="Pfam" id="PF01757">
    <property type="entry name" value="Acyl_transf_3"/>
    <property type="match status" value="1"/>
</dbReference>
<keyword evidence="3" id="KW-0012">Acyltransferase</keyword>
<evidence type="ECO:0000259" key="2">
    <source>
        <dbReference type="Pfam" id="PF01757"/>
    </source>
</evidence>
<keyword evidence="1" id="KW-0472">Membrane</keyword>
<accession>A0A9X4GZU5</accession>
<dbReference type="GO" id="GO:0016747">
    <property type="term" value="F:acyltransferase activity, transferring groups other than amino-acyl groups"/>
    <property type="evidence" value="ECO:0007669"/>
    <property type="project" value="InterPro"/>
</dbReference>
<protein>
    <submittedName>
        <fullName evidence="3">Acyltransferase family protein</fullName>
    </submittedName>
</protein>
<sequence length="88" mass="10304">MDFEKRLYWIDFAKGLAIIAVVVCHLWKFVFTDIIISVQTLFNVPLFVLMGGVNIYISYNRQERLTWSFLSARLLKILIPYVVATTIF</sequence>
<dbReference type="AlphaFoldDB" id="A0A9X4GZU5"/>
<keyword evidence="1" id="KW-1133">Transmembrane helix</keyword>
<feature type="transmembrane region" description="Helical" evidence="1">
    <location>
        <begin position="34"/>
        <end position="57"/>
    </location>
</feature>
<evidence type="ECO:0000313" key="3">
    <source>
        <dbReference type="EMBL" id="MDF9409155.1"/>
    </source>
</evidence>
<dbReference type="Proteomes" id="UP001154312">
    <property type="component" value="Unassembled WGS sequence"/>
</dbReference>
<keyword evidence="3" id="KW-0808">Transferase</keyword>
<evidence type="ECO:0000313" key="4">
    <source>
        <dbReference type="Proteomes" id="UP001154312"/>
    </source>
</evidence>
<dbReference type="InterPro" id="IPR002656">
    <property type="entry name" value="Acyl_transf_3_dom"/>
</dbReference>
<keyword evidence="1" id="KW-0812">Transmembrane</keyword>
<comment type="caution">
    <text evidence="3">The sequence shown here is derived from an EMBL/GenBank/DDBJ whole genome shotgun (WGS) entry which is preliminary data.</text>
</comment>
<organism evidence="3 4">
    <name type="scientific">Pelotomaculum isophthalicicum JI</name>
    <dbReference type="NCBI Taxonomy" id="947010"/>
    <lineage>
        <taxon>Bacteria</taxon>
        <taxon>Bacillati</taxon>
        <taxon>Bacillota</taxon>
        <taxon>Clostridia</taxon>
        <taxon>Eubacteriales</taxon>
        <taxon>Desulfotomaculaceae</taxon>
        <taxon>Pelotomaculum</taxon>
    </lineage>
</organism>
<reference evidence="3" key="1">
    <citation type="submission" date="2022-02" db="EMBL/GenBank/DDBJ databases">
        <authorList>
            <person name="Leng L."/>
        </authorList>
    </citation>
    <scope>NUCLEOTIDE SEQUENCE</scope>
    <source>
        <strain evidence="3">JI</strain>
    </source>
</reference>
<gene>
    <name evidence="3" type="ORF">L7E55_12445</name>
</gene>
<keyword evidence="4" id="KW-1185">Reference proteome</keyword>
<proteinExistence type="predicted"/>
<feature type="domain" description="Acyltransferase 3" evidence="2">
    <location>
        <begin position="8"/>
        <end position="88"/>
    </location>
</feature>
<feature type="non-terminal residue" evidence="3">
    <location>
        <position position="88"/>
    </location>
</feature>
<name>A0A9X4GZU5_9FIRM</name>
<evidence type="ECO:0000256" key="1">
    <source>
        <dbReference type="SAM" id="Phobius"/>
    </source>
</evidence>
<feature type="transmembrane region" description="Helical" evidence="1">
    <location>
        <begin position="69"/>
        <end position="87"/>
    </location>
</feature>